<evidence type="ECO:0000313" key="2">
    <source>
        <dbReference type="Proteomes" id="UP001235664"/>
    </source>
</evidence>
<dbReference type="Pfam" id="PF06055">
    <property type="entry name" value="ExoD"/>
    <property type="match status" value="1"/>
</dbReference>
<keyword evidence="2" id="KW-1185">Reference proteome</keyword>
<proteinExistence type="predicted"/>
<dbReference type="InterPro" id="IPR010331">
    <property type="entry name" value="ExoD"/>
</dbReference>
<reference evidence="1 2" key="1">
    <citation type="submission" date="2023-08" db="EMBL/GenBank/DDBJ databases">
        <title>genomic of DY56.</title>
        <authorList>
            <person name="Wang Y."/>
        </authorList>
    </citation>
    <scope>NUCLEOTIDE SEQUENCE [LARGE SCALE GENOMIC DNA]</scope>
    <source>
        <strain evidence="1 2">DY56-A-20</strain>
    </source>
</reference>
<evidence type="ECO:0000313" key="1">
    <source>
        <dbReference type="EMBL" id="MDP4540821.1"/>
    </source>
</evidence>
<sequence>MAQPRTRALSEVLDQLENAVDGDSTSVRDVVEQLGRKSFASLMLVFSLKSKSPASAILGVTAGGGARLYSGNPDDHWKKDGMATRVRGPETPLDRQTLQGVRWLRRPVHFVERFLKPRFTILLHRPWIFYRSFLYLR</sequence>
<dbReference type="RefSeq" id="WP_305930820.1">
    <property type="nucleotide sequence ID" value="NZ_JAVAIL010000006.1"/>
</dbReference>
<accession>A0ABT9HC31</accession>
<name>A0ABT9HC31_9SPHN</name>
<gene>
    <name evidence="1" type="ORF">Q9K01_14435</name>
</gene>
<dbReference type="Proteomes" id="UP001235664">
    <property type="component" value="Unassembled WGS sequence"/>
</dbReference>
<comment type="caution">
    <text evidence="1">The sequence shown here is derived from an EMBL/GenBank/DDBJ whole genome shotgun (WGS) entry which is preliminary data.</text>
</comment>
<dbReference type="EMBL" id="JAVAIL010000006">
    <property type="protein sequence ID" value="MDP4540821.1"/>
    <property type="molecule type" value="Genomic_DNA"/>
</dbReference>
<organism evidence="1 2">
    <name type="scientific">Qipengyuania benthica</name>
    <dbReference type="NCBI Taxonomy" id="3067651"/>
    <lineage>
        <taxon>Bacteria</taxon>
        <taxon>Pseudomonadati</taxon>
        <taxon>Pseudomonadota</taxon>
        <taxon>Alphaproteobacteria</taxon>
        <taxon>Sphingomonadales</taxon>
        <taxon>Erythrobacteraceae</taxon>
        <taxon>Qipengyuania</taxon>
    </lineage>
</organism>
<protein>
    <submittedName>
        <fullName evidence="1">Exopolysaccharide biosynthesis protein</fullName>
    </submittedName>
</protein>